<dbReference type="EMBL" id="LN794158">
    <property type="protein sequence ID" value="CEN55851.1"/>
    <property type="molecule type" value="Genomic_DNA"/>
</dbReference>
<evidence type="ECO:0000256" key="8">
    <source>
        <dbReference type="SAM" id="Phobius"/>
    </source>
</evidence>
<dbReference type="InterPro" id="IPR026039">
    <property type="entry name" value="YfgM"/>
</dbReference>
<accession>A0A0B7IZB2</accession>
<dbReference type="PANTHER" id="PTHR38035">
    <property type="entry name" value="UPF0070 PROTEIN YFGM"/>
    <property type="match status" value="1"/>
</dbReference>
<dbReference type="HOGENOM" id="CLU_1756702_0_0_4"/>
<proteinExistence type="predicted"/>
<dbReference type="AlphaFoldDB" id="A0A0B7IZB2"/>
<protein>
    <recommendedName>
        <fullName evidence="9">Ancillary SecYEG translocon subunit/Cell division coordinator CpoB TPR domain-containing protein</fullName>
    </recommendedName>
</protein>
<evidence type="ECO:0000256" key="6">
    <source>
        <dbReference type="ARBA" id="ARBA00023136"/>
    </source>
</evidence>
<evidence type="ECO:0000313" key="10">
    <source>
        <dbReference type="EMBL" id="CEN55851.1"/>
    </source>
</evidence>
<gene>
    <name evidence="10" type="ORF">BN1209_0808</name>
</gene>
<reference evidence="11" key="1">
    <citation type="submission" date="2014-12" db="EMBL/GenBank/DDBJ databases">
        <authorList>
            <person name="Salcher M.M."/>
        </authorList>
    </citation>
    <scope>NUCLEOTIDE SEQUENCE [LARGE SCALE GENOMIC DNA]</scope>
    <source>
        <strain evidence="11">MMS-10A-171</strain>
    </source>
</reference>
<organism evidence="10 11">
    <name type="scientific">Candidatus Methylopumilus turicensis</name>
    <dbReference type="NCBI Taxonomy" id="1581680"/>
    <lineage>
        <taxon>Bacteria</taxon>
        <taxon>Pseudomonadati</taxon>
        <taxon>Pseudomonadota</taxon>
        <taxon>Betaproteobacteria</taxon>
        <taxon>Nitrosomonadales</taxon>
        <taxon>Methylophilaceae</taxon>
        <taxon>Candidatus Methylopumilus</taxon>
    </lineage>
</organism>
<dbReference type="InterPro" id="IPR018704">
    <property type="entry name" value="SecYEG/CpoB_TPR"/>
</dbReference>
<keyword evidence="6 8" id="KW-0472">Membrane</keyword>
<dbReference type="KEGG" id="mbac:BN1209_0808"/>
<dbReference type="PANTHER" id="PTHR38035:SF1">
    <property type="entry name" value="ANCILLARY SECYEG TRANSLOCON SUBUNIT"/>
    <property type="match status" value="1"/>
</dbReference>
<evidence type="ECO:0000259" key="9">
    <source>
        <dbReference type="Pfam" id="PF09976"/>
    </source>
</evidence>
<evidence type="ECO:0000256" key="3">
    <source>
        <dbReference type="ARBA" id="ARBA00022475"/>
    </source>
</evidence>
<dbReference type="GO" id="GO:0044877">
    <property type="term" value="F:protein-containing complex binding"/>
    <property type="evidence" value="ECO:0007669"/>
    <property type="project" value="InterPro"/>
</dbReference>
<keyword evidence="4 8" id="KW-0812">Transmembrane</keyword>
<evidence type="ECO:0000256" key="7">
    <source>
        <dbReference type="ARBA" id="ARBA00023186"/>
    </source>
</evidence>
<feature type="domain" description="Ancillary SecYEG translocon subunit/Cell division coordinator CpoB TPR" evidence="9">
    <location>
        <begin position="15"/>
        <end position="143"/>
    </location>
</feature>
<name>A0A0B7IZB2_9PROT</name>
<dbReference type="Pfam" id="PF09976">
    <property type="entry name" value="TPR_21"/>
    <property type="match status" value="1"/>
</dbReference>
<keyword evidence="7" id="KW-0143">Chaperone</keyword>
<sequence>MAYDFEEQEQLDEFKAWWKLHGQKTIAVVAILVVSYLGYQGWHYYQDQQSLKASAQYESLLKLDMTDAKNLKAIQAASAQLMDNYPSTPYAGRAALTAAKANFQANELKSAKSQLEWAAKNAKEDAIQAMALLGLHPCSLKKKTMLVH</sequence>
<dbReference type="STRING" id="1581680.BN1209_0808"/>
<keyword evidence="5 8" id="KW-1133">Transmembrane helix</keyword>
<dbReference type="GO" id="GO:0005886">
    <property type="term" value="C:plasma membrane"/>
    <property type="evidence" value="ECO:0007669"/>
    <property type="project" value="UniProtKB-SubCell"/>
</dbReference>
<evidence type="ECO:0000313" key="11">
    <source>
        <dbReference type="Proteomes" id="UP000056322"/>
    </source>
</evidence>
<comment type="subcellular location">
    <subcellularLocation>
        <location evidence="2">Cell membrane</location>
    </subcellularLocation>
    <subcellularLocation>
        <location evidence="1">Membrane</location>
        <topology evidence="1">Single-pass membrane protein</topology>
    </subcellularLocation>
</comment>
<keyword evidence="11" id="KW-1185">Reference proteome</keyword>
<evidence type="ECO:0000256" key="1">
    <source>
        <dbReference type="ARBA" id="ARBA00004167"/>
    </source>
</evidence>
<keyword evidence="3" id="KW-1003">Cell membrane</keyword>
<evidence type="ECO:0000256" key="5">
    <source>
        <dbReference type="ARBA" id="ARBA00022989"/>
    </source>
</evidence>
<feature type="transmembrane region" description="Helical" evidence="8">
    <location>
        <begin position="20"/>
        <end position="39"/>
    </location>
</feature>
<dbReference type="Proteomes" id="UP000056322">
    <property type="component" value="Chromosome 1"/>
</dbReference>
<evidence type="ECO:0000256" key="2">
    <source>
        <dbReference type="ARBA" id="ARBA00004236"/>
    </source>
</evidence>
<evidence type="ECO:0000256" key="4">
    <source>
        <dbReference type="ARBA" id="ARBA00022692"/>
    </source>
</evidence>